<evidence type="ECO:0000313" key="8">
    <source>
        <dbReference type="Proteomes" id="UP001230504"/>
    </source>
</evidence>
<protein>
    <recommendedName>
        <fullName evidence="9">Major facilitator superfamily transporter</fullName>
    </recommendedName>
</protein>
<feature type="transmembrane region" description="Helical" evidence="6">
    <location>
        <begin position="32"/>
        <end position="53"/>
    </location>
</feature>
<keyword evidence="2" id="KW-0813">Transport</keyword>
<evidence type="ECO:0000313" key="7">
    <source>
        <dbReference type="EMBL" id="KAK1593743.1"/>
    </source>
</evidence>
<keyword evidence="5 6" id="KW-0472">Membrane</keyword>
<dbReference type="Gene3D" id="1.20.1250.20">
    <property type="entry name" value="MFS general substrate transporter like domains"/>
    <property type="match status" value="1"/>
</dbReference>
<evidence type="ECO:0000256" key="4">
    <source>
        <dbReference type="ARBA" id="ARBA00022989"/>
    </source>
</evidence>
<feature type="transmembrane region" description="Helical" evidence="6">
    <location>
        <begin position="60"/>
        <end position="80"/>
    </location>
</feature>
<comment type="subcellular location">
    <subcellularLocation>
        <location evidence="1">Membrane</location>
        <topology evidence="1">Multi-pass membrane protein</topology>
    </subcellularLocation>
</comment>
<sequence>MAFRVGVTAAVTNNFEPIIISGLGYDNSKKTALLNIPFGFVQLMVIFPPSYLAHQFRIKSASLAVILAPLLAVAVMLYVLGRNYVSLLLTAYHMLTFVFGGNPLVVSWIISNIAGTTKKSAIMSLFNAGSSAGNIVGPLLFCTKDAPEYKPGLTKVMNIARALLAITAL</sequence>
<name>A0AAD8Q1I3_9PEZI</name>
<dbReference type="GO" id="GO:0022857">
    <property type="term" value="F:transmembrane transporter activity"/>
    <property type="evidence" value="ECO:0007669"/>
    <property type="project" value="TreeGrafter"/>
</dbReference>
<gene>
    <name evidence="7" type="ORF">LY79DRAFT_668980</name>
</gene>
<dbReference type="Proteomes" id="UP001230504">
    <property type="component" value="Unassembled WGS sequence"/>
</dbReference>
<feature type="transmembrane region" description="Helical" evidence="6">
    <location>
        <begin position="92"/>
        <end position="114"/>
    </location>
</feature>
<proteinExistence type="predicted"/>
<keyword evidence="4 6" id="KW-1133">Transmembrane helix</keyword>
<dbReference type="AlphaFoldDB" id="A0AAD8Q1I3"/>
<dbReference type="GeneID" id="85447827"/>
<dbReference type="EMBL" id="JAHLJV010000023">
    <property type="protein sequence ID" value="KAK1593743.1"/>
    <property type="molecule type" value="Genomic_DNA"/>
</dbReference>
<reference evidence="7" key="1">
    <citation type="submission" date="2021-06" db="EMBL/GenBank/DDBJ databases">
        <title>Comparative genomics, transcriptomics and evolutionary studies reveal genomic signatures of adaptation to plant cell wall in hemibiotrophic fungi.</title>
        <authorList>
            <consortium name="DOE Joint Genome Institute"/>
            <person name="Baroncelli R."/>
            <person name="Diaz J.F."/>
            <person name="Benocci T."/>
            <person name="Peng M."/>
            <person name="Battaglia E."/>
            <person name="Haridas S."/>
            <person name="Andreopoulos W."/>
            <person name="Labutti K."/>
            <person name="Pangilinan J."/>
            <person name="Floch G.L."/>
            <person name="Makela M.R."/>
            <person name="Henrissat B."/>
            <person name="Grigoriev I.V."/>
            <person name="Crouch J.A."/>
            <person name="De Vries R.P."/>
            <person name="Sukno S.A."/>
            <person name="Thon M.R."/>
        </authorList>
    </citation>
    <scope>NUCLEOTIDE SEQUENCE</scope>
    <source>
        <strain evidence="7">CBS 125086</strain>
    </source>
</reference>
<organism evidence="7 8">
    <name type="scientific">Colletotrichum navitas</name>
    <dbReference type="NCBI Taxonomy" id="681940"/>
    <lineage>
        <taxon>Eukaryota</taxon>
        <taxon>Fungi</taxon>
        <taxon>Dikarya</taxon>
        <taxon>Ascomycota</taxon>
        <taxon>Pezizomycotina</taxon>
        <taxon>Sordariomycetes</taxon>
        <taxon>Hypocreomycetidae</taxon>
        <taxon>Glomerellales</taxon>
        <taxon>Glomerellaceae</taxon>
        <taxon>Colletotrichum</taxon>
        <taxon>Colletotrichum graminicola species complex</taxon>
    </lineage>
</organism>
<comment type="caution">
    <text evidence="7">The sequence shown here is derived from an EMBL/GenBank/DDBJ whole genome shotgun (WGS) entry which is preliminary data.</text>
</comment>
<evidence type="ECO:0008006" key="9">
    <source>
        <dbReference type="Google" id="ProtNLM"/>
    </source>
</evidence>
<evidence type="ECO:0000256" key="6">
    <source>
        <dbReference type="SAM" id="Phobius"/>
    </source>
</evidence>
<evidence type="ECO:0000256" key="3">
    <source>
        <dbReference type="ARBA" id="ARBA00022692"/>
    </source>
</evidence>
<dbReference type="GO" id="GO:0016020">
    <property type="term" value="C:membrane"/>
    <property type="evidence" value="ECO:0007669"/>
    <property type="project" value="UniProtKB-SubCell"/>
</dbReference>
<dbReference type="PANTHER" id="PTHR43791:SF16">
    <property type="entry name" value="TRANSPORTER, PUTATIVE (AFU_ORTHOLOGUE AFUA_3G01840)-RELATED"/>
    <property type="match status" value="1"/>
</dbReference>
<dbReference type="SUPFAM" id="SSF103473">
    <property type="entry name" value="MFS general substrate transporter"/>
    <property type="match status" value="1"/>
</dbReference>
<evidence type="ECO:0000256" key="2">
    <source>
        <dbReference type="ARBA" id="ARBA00022448"/>
    </source>
</evidence>
<keyword evidence="8" id="KW-1185">Reference proteome</keyword>
<keyword evidence="3 6" id="KW-0812">Transmembrane</keyword>
<dbReference type="InterPro" id="IPR036259">
    <property type="entry name" value="MFS_trans_sf"/>
</dbReference>
<dbReference type="PANTHER" id="PTHR43791">
    <property type="entry name" value="PERMEASE-RELATED"/>
    <property type="match status" value="1"/>
</dbReference>
<evidence type="ECO:0000256" key="5">
    <source>
        <dbReference type="ARBA" id="ARBA00023136"/>
    </source>
</evidence>
<dbReference type="RefSeq" id="XP_060415009.1">
    <property type="nucleotide sequence ID" value="XM_060563587.1"/>
</dbReference>
<evidence type="ECO:0000256" key="1">
    <source>
        <dbReference type="ARBA" id="ARBA00004141"/>
    </source>
</evidence>
<accession>A0AAD8Q1I3</accession>